<evidence type="ECO:0000313" key="3">
    <source>
        <dbReference type="EMBL" id="RNF03643.1"/>
    </source>
</evidence>
<feature type="signal peptide" evidence="2">
    <location>
        <begin position="1"/>
        <end position="18"/>
    </location>
</feature>
<name>A0A422NDS3_TRYRA</name>
<protein>
    <submittedName>
        <fullName evidence="3">Uncharacterized protein</fullName>
    </submittedName>
</protein>
<accession>A0A422NDS3</accession>
<proteinExistence type="predicted"/>
<dbReference type="EMBL" id="MKGL01000188">
    <property type="protein sequence ID" value="RNF03643.1"/>
    <property type="molecule type" value="Genomic_DNA"/>
</dbReference>
<keyword evidence="1" id="KW-0472">Membrane</keyword>
<dbReference type="OMA" id="HRPCFFT"/>
<keyword evidence="4" id="KW-1185">Reference proteome</keyword>
<gene>
    <name evidence="3" type="ORF">TraAM80_05583</name>
</gene>
<reference evidence="3 4" key="1">
    <citation type="journal article" date="2018" name="BMC Genomics">
        <title>Genomic comparison of Trypanosoma conorhini and Trypanosoma rangeli to Trypanosoma cruzi strains of high and low virulence.</title>
        <authorList>
            <person name="Bradwell K.R."/>
            <person name="Koparde V.N."/>
            <person name="Matveyev A.V."/>
            <person name="Serrano M.G."/>
            <person name="Alves J.M."/>
            <person name="Parikh H."/>
            <person name="Huang B."/>
            <person name="Lee V."/>
            <person name="Espinosa-Alvarez O."/>
            <person name="Ortiz P.A."/>
            <person name="Costa-Martins A.G."/>
            <person name="Teixeira M.M."/>
            <person name="Buck G.A."/>
        </authorList>
    </citation>
    <scope>NUCLEOTIDE SEQUENCE [LARGE SCALE GENOMIC DNA]</scope>
    <source>
        <strain evidence="3 4">AM80</strain>
    </source>
</reference>
<feature type="chain" id="PRO_5019102423" evidence="2">
    <location>
        <begin position="19"/>
        <end position="178"/>
    </location>
</feature>
<keyword evidence="1" id="KW-1133">Transmembrane helix</keyword>
<dbReference type="GeneID" id="40329516"/>
<evidence type="ECO:0000256" key="2">
    <source>
        <dbReference type="SAM" id="SignalP"/>
    </source>
</evidence>
<dbReference type="AlphaFoldDB" id="A0A422NDS3"/>
<sequence>MMLVLVVLLLSSAALTDGVTVTSCSHCTTSAVQVWCPDDMSCHPADNCSCGTGCFSLVDCFVQGTTCARCVSSGGTFCTRPANGHRPCFFTGVGAARRPATASQEAQCSEVCLESGRCLSRLDECPKEPVDTVLFSWFVVNVAVAVAITVFVGIVVHVGVVRAKVEVSASPTAHARGA</sequence>
<dbReference type="VEuPathDB" id="TriTrypDB:TRSC58_04700"/>
<evidence type="ECO:0000313" key="4">
    <source>
        <dbReference type="Proteomes" id="UP000283634"/>
    </source>
</evidence>
<comment type="caution">
    <text evidence="3">The sequence shown here is derived from an EMBL/GenBank/DDBJ whole genome shotgun (WGS) entry which is preliminary data.</text>
</comment>
<dbReference type="Proteomes" id="UP000283634">
    <property type="component" value="Unassembled WGS sequence"/>
</dbReference>
<organism evidence="3 4">
    <name type="scientific">Trypanosoma rangeli</name>
    <dbReference type="NCBI Taxonomy" id="5698"/>
    <lineage>
        <taxon>Eukaryota</taxon>
        <taxon>Discoba</taxon>
        <taxon>Euglenozoa</taxon>
        <taxon>Kinetoplastea</taxon>
        <taxon>Metakinetoplastina</taxon>
        <taxon>Trypanosomatida</taxon>
        <taxon>Trypanosomatidae</taxon>
        <taxon>Trypanosoma</taxon>
        <taxon>Herpetosoma</taxon>
    </lineage>
</organism>
<keyword evidence="2" id="KW-0732">Signal</keyword>
<evidence type="ECO:0000256" key="1">
    <source>
        <dbReference type="SAM" id="Phobius"/>
    </source>
</evidence>
<keyword evidence="1" id="KW-0812">Transmembrane</keyword>
<dbReference type="OrthoDB" id="246434at2759"/>
<feature type="transmembrane region" description="Helical" evidence="1">
    <location>
        <begin position="134"/>
        <end position="160"/>
    </location>
</feature>
<dbReference type="RefSeq" id="XP_029237635.1">
    <property type="nucleotide sequence ID" value="XM_029382457.1"/>
</dbReference>